<evidence type="ECO:0000259" key="8">
    <source>
        <dbReference type="Pfam" id="PF13191"/>
    </source>
</evidence>
<dbReference type="Pfam" id="PF13191">
    <property type="entry name" value="AAA_16"/>
    <property type="match status" value="1"/>
</dbReference>
<dbReference type="GO" id="GO:0003688">
    <property type="term" value="F:DNA replication origin binding"/>
    <property type="evidence" value="ECO:0007669"/>
    <property type="project" value="TreeGrafter"/>
</dbReference>
<dbReference type="AlphaFoldDB" id="A0A9W7XY99"/>
<dbReference type="Gene3D" id="3.40.50.300">
    <property type="entry name" value="P-loop containing nucleotide triphosphate hydrolases"/>
    <property type="match status" value="1"/>
</dbReference>
<comment type="subcellular location">
    <subcellularLocation>
        <location evidence="1">Nucleus</location>
    </subcellularLocation>
</comment>
<evidence type="ECO:0000256" key="2">
    <source>
        <dbReference type="ARBA" id="ARBA00006269"/>
    </source>
</evidence>
<evidence type="ECO:0000256" key="1">
    <source>
        <dbReference type="ARBA" id="ARBA00004123"/>
    </source>
</evidence>
<protein>
    <recommendedName>
        <fullName evidence="13">Orc1-like AAA ATPase domain-containing protein</fullName>
    </recommendedName>
</protein>
<comment type="similarity">
    <text evidence="2">Belongs to the ORC5 family.</text>
</comment>
<evidence type="ECO:0000256" key="5">
    <source>
        <dbReference type="ARBA" id="ARBA00022840"/>
    </source>
</evidence>
<dbReference type="InterPro" id="IPR041664">
    <property type="entry name" value="AAA_16"/>
</dbReference>
<gene>
    <name evidence="11" type="ORF">LPJ53_002419</name>
</gene>
<evidence type="ECO:0008006" key="13">
    <source>
        <dbReference type="Google" id="ProtNLM"/>
    </source>
</evidence>
<dbReference type="InterPro" id="IPR047088">
    <property type="entry name" value="ORC5_C"/>
</dbReference>
<evidence type="ECO:0000259" key="9">
    <source>
        <dbReference type="Pfam" id="PF14630"/>
    </source>
</evidence>
<dbReference type="EMBL" id="JANBOJ010000075">
    <property type="protein sequence ID" value="KAJ1723254.1"/>
    <property type="molecule type" value="Genomic_DNA"/>
</dbReference>
<feature type="domain" description="Orc1-like AAA ATPase" evidence="8">
    <location>
        <begin position="13"/>
        <end position="164"/>
    </location>
</feature>
<dbReference type="GO" id="GO:0005664">
    <property type="term" value="C:nuclear origin of replication recognition complex"/>
    <property type="evidence" value="ECO:0007669"/>
    <property type="project" value="TreeGrafter"/>
</dbReference>
<evidence type="ECO:0000256" key="3">
    <source>
        <dbReference type="ARBA" id="ARBA00022705"/>
    </source>
</evidence>
<feature type="region of interest" description="Disordered" evidence="7">
    <location>
        <begin position="352"/>
        <end position="372"/>
    </location>
</feature>
<keyword evidence="4" id="KW-0547">Nucleotide-binding</keyword>
<keyword evidence="6" id="KW-0539">Nucleus</keyword>
<dbReference type="OrthoDB" id="365981at2759"/>
<reference evidence="11" key="1">
    <citation type="submission" date="2022-07" db="EMBL/GenBank/DDBJ databases">
        <title>Phylogenomic reconstructions and comparative analyses of Kickxellomycotina fungi.</title>
        <authorList>
            <person name="Reynolds N.K."/>
            <person name="Stajich J.E."/>
            <person name="Barry K."/>
            <person name="Grigoriev I.V."/>
            <person name="Crous P."/>
            <person name="Smith M.E."/>
        </authorList>
    </citation>
    <scope>NUCLEOTIDE SEQUENCE</scope>
    <source>
        <strain evidence="11">NBRC 32514</strain>
    </source>
</reference>
<keyword evidence="5" id="KW-0067">ATP-binding</keyword>
<dbReference type="InterPro" id="IPR048866">
    <property type="entry name" value="ORC5_lid"/>
</dbReference>
<keyword evidence="12" id="KW-1185">Reference proteome</keyword>
<dbReference type="GO" id="GO:0006270">
    <property type="term" value="P:DNA replication initiation"/>
    <property type="evidence" value="ECO:0007669"/>
    <property type="project" value="TreeGrafter"/>
</dbReference>
<dbReference type="InterPro" id="IPR027417">
    <property type="entry name" value="P-loop_NTPase"/>
</dbReference>
<organism evidence="11 12">
    <name type="scientific">Coemansia erecta</name>
    <dbReference type="NCBI Taxonomy" id="147472"/>
    <lineage>
        <taxon>Eukaryota</taxon>
        <taxon>Fungi</taxon>
        <taxon>Fungi incertae sedis</taxon>
        <taxon>Zoopagomycota</taxon>
        <taxon>Kickxellomycotina</taxon>
        <taxon>Kickxellomycetes</taxon>
        <taxon>Kickxellales</taxon>
        <taxon>Kickxellaceae</taxon>
        <taxon>Coemansia</taxon>
    </lineage>
</organism>
<evidence type="ECO:0000259" key="10">
    <source>
        <dbReference type="Pfam" id="PF21639"/>
    </source>
</evidence>
<dbReference type="SUPFAM" id="SSF52540">
    <property type="entry name" value="P-loop containing nucleoside triphosphate hydrolases"/>
    <property type="match status" value="1"/>
</dbReference>
<dbReference type="Pfam" id="PF21639">
    <property type="entry name" value="ORC5_lid"/>
    <property type="match status" value="1"/>
</dbReference>
<dbReference type="Pfam" id="PF14630">
    <property type="entry name" value="ORC5_C"/>
    <property type="match status" value="1"/>
</dbReference>
<feature type="domain" description="Origin recognition complex subunit 5 C-terminal" evidence="9">
    <location>
        <begin position="321"/>
        <end position="456"/>
    </location>
</feature>
<dbReference type="PANTHER" id="PTHR12705">
    <property type="entry name" value="ORIGIN RECOGNITION COMPLEX SUBUNIT 5"/>
    <property type="match status" value="1"/>
</dbReference>
<sequence length="460" mass="51480">MSTEDVNAQLSEKFPGRSEQIDQLLSLLGEPTDASPGCIFVYGPSASGKTTVLQSLFSHYQAGETRMAYVSSVECFTARLLFERTLNAWAGHVPSKENAYSNYRKCDSLVDFVARVSELLGDEEQAETHYLVVDQAERLRGTSVLTSLVRLSELLGLRANVCVVLVSTVVWDKFRVRHGGATDPTLVFFPRYTKAQTLDILAHDCPTGEPPGFFLTFVDALYEVFHRNSTSVQELRHLVAMLYPKFVQPVFEGQATRSEFSRLFKLCQPYFSAASERLYLREISTSEWQRVAPASAKNRAEDVAQAIYELADGSGSGIMDLPYYTKFLLVAGYLASYNPSRLDMQYFARGRDPSAKGRKRKRQAEDSLGGQKRQQLLGPRAFAIERLLAIFYSIVAEAVDSSVDVQVQIASLVTLRLFTRTSSGDRLDGVKCRCNVGLETIRAISRSVQFEVDRFLYDFA</sequence>
<comment type="caution">
    <text evidence="11">The sequence shown here is derived from an EMBL/GenBank/DDBJ whole genome shotgun (WGS) entry which is preliminary data.</text>
</comment>
<feature type="domain" description="ORC5 lid" evidence="10">
    <location>
        <begin position="216"/>
        <end position="273"/>
    </location>
</feature>
<dbReference type="PANTHER" id="PTHR12705:SF0">
    <property type="entry name" value="ORIGIN RECOGNITION COMPLEX SUBUNIT 5"/>
    <property type="match status" value="1"/>
</dbReference>
<evidence type="ECO:0000256" key="4">
    <source>
        <dbReference type="ARBA" id="ARBA00022741"/>
    </source>
</evidence>
<proteinExistence type="inferred from homology"/>
<keyword evidence="3" id="KW-0235">DNA replication</keyword>
<evidence type="ECO:0000256" key="7">
    <source>
        <dbReference type="SAM" id="MobiDB-lite"/>
    </source>
</evidence>
<name>A0A9W7XY99_9FUNG</name>
<accession>A0A9W7XY99</accession>
<evidence type="ECO:0000313" key="11">
    <source>
        <dbReference type="EMBL" id="KAJ1723254.1"/>
    </source>
</evidence>
<evidence type="ECO:0000313" key="12">
    <source>
        <dbReference type="Proteomes" id="UP001149813"/>
    </source>
</evidence>
<dbReference type="Proteomes" id="UP001149813">
    <property type="component" value="Unassembled WGS sequence"/>
</dbReference>
<evidence type="ECO:0000256" key="6">
    <source>
        <dbReference type="ARBA" id="ARBA00023242"/>
    </source>
</evidence>
<dbReference type="InterPro" id="IPR020796">
    <property type="entry name" value="ORC5"/>
</dbReference>